<dbReference type="InterPro" id="IPR010513">
    <property type="entry name" value="KEN_dom"/>
</dbReference>
<dbReference type="InterPro" id="IPR000571">
    <property type="entry name" value="Znf_CCCH"/>
</dbReference>
<reference evidence="15 16" key="1">
    <citation type="journal article" date="2012" name="Genome Biol.">
        <title>The genome of the polar eukaryotic microalga coccomyxa subellipsoidea reveals traits of cold adaptation.</title>
        <authorList>
            <person name="Blanc G."/>
            <person name="Agarkova I."/>
            <person name="Grimwood J."/>
            <person name="Kuo A."/>
            <person name="Brueggeman A."/>
            <person name="Dunigan D."/>
            <person name="Gurnon J."/>
            <person name="Ladunga I."/>
            <person name="Lindquist E."/>
            <person name="Lucas S."/>
            <person name="Pangilinan J."/>
            <person name="Proschold T."/>
            <person name="Salamov A."/>
            <person name="Schmutz J."/>
            <person name="Weeks D."/>
            <person name="Yamada T."/>
            <person name="Claverie J.M."/>
            <person name="Grigoriev I."/>
            <person name="Van Etten J."/>
            <person name="Lomsadze A."/>
            <person name="Borodovsky M."/>
        </authorList>
    </citation>
    <scope>NUCLEOTIDE SEQUENCE [LARGE SCALE GENOMIC DNA]</scope>
    <source>
        <strain evidence="15 16">C-169</strain>
    </source>
</reference>
<evidence type="ECO:0000256" key="6">
    <source>
        <dbReference type="ARBA" id="ARBA00022741"/>
    </source>
</evidence>
<sequence length="500" mass="56106">MQSREVARAGVSRVGRMEIGPEILGYGSSGTLVFEGTLHGRPIAVKRILSQFYELARKEIGALILSDEHPNIVRCFAMEEDNEFVYLALERCRQSLNDLAGHGVVALHQRGIVHRDIKPQNILLTESRHAKLSDMGLCKRLAIDQSSTCRNGLISIAPIAGGSTGWQAPEQLISRSGGDVRQGKSVDIFSFGLVIFYCLTGGKHAFGESYERDFNILQARPTSLREVAHLKEAENLVRAMLVPAPKRRPSIASVMAHPFWWPPQRRLSFLVDLSDRMENEDREEDQSLLAALEACSEEALGGRNWMARLDPDFLENLGRYRKYRPDSLRDLLRVIRNKHNHFRELPEQLQAKLGPMPDGFLSYFSSRFPNLLMATYCFGLHRCSEEPMLAKYYPAGAREFPLELIDGMNSVASSMQPPPLKPSFPCRPGQPLCDFYTKTGHCKFGEACKFDHPAHFGVQLNSLGLPLRQGESVCGHFEKTHTCKFGPACKFHHPEPLHGA</sequence>
<organism evidence="15 16">
    <name type="scientific">Coccomyxa subellipsoidea (strain C-169)</name>
    <name type="common">Green microalga</name>
    <dbReference type="NCBI Taxonomy" id="574566"/>
    <lineage>
        <taxon>Eukaryota</taxon>
        <taxon>Viridiplantae</taxon>
        <taxon>Chlorophyta</taxon>
        <taxon>core chlorophytes</taxon>
        <taxon>Trebouxiophyceae</taxon>
        <taxon>Trebouxiophyceae incertae sedis</taxon>
        <taxon>Coccomyxaceae</taxon>
        <taxon>Coccomyxa</taxon>
        <taxon>Coccomyxa subellipsoidea</taxon>
    </lineage>
</organism>
<dbReference type="SUPFAM" id="SSF56112">
    <property type="entry name" value="Protein kinase-like (PK-like)"/>
    <property type="match status" value="1"/>
</dbReference>
<dbReference type="PANTHER" id="PTHR13954:SF6">
    <property type="entry name" value="NON-SPECIFIC SERINE_THREONINE PROTEIN KINASE"/>
    <property type="match status" value="1"/>
</dbReference>
<dbReference type="Gene3D" id="1.10.510.10">
    <property type="entry name" value="Transferase(Phosphotransferase) domain 1"/>
    <property type="match status" value="1"/>
</dbReference>
<dbReference type="Gene3D" id="1.20.1440.180">
    <property type="entry name" value="KEN domain"/>
    <property type="match status" value="1"/>
</dbReference>
<keyword evidence="6" id="KW-0547">Nucleotide-binding</keyword>
<dbReference type="PROSITE" id="PS50103">
    <property type="entry name" value="ZF_C3H1"/>
    <property type="match status" value="2"/>
</dbReference>
<dbReference type="GO" id="GO:0008270">
    <property type="term" value="F:zinc ion binding"/>
    <property type="evidence" value="ECO:0007669"/>
    <property type="project" value="UniProtKB-KW"/>
</dbReference>
<dbReference type="PANTHER" id="PTHR13954">
    <property type="entry name" value="IRE1-RELATED"/>
    <property type="match status" value="1"/>
</dbReference>
<dbReference type="SMART" id="SM00220">
    <property type="entry name" value="S_TKc"/>
    <property type="match status" value="1"/>
</dbReference>
<dbReference type="eggNOG" id="KOG1677">
    <property type="taxonomic scope" value="Eukaryota"/>
</dbReference>
<comment type="caution">
    <text evidence="15">The sequence shown here is derived from an EMBL/GenBank/DDBJ whole genome shotgun (WGS) entry which is preliminary data.</text>
</comment>
<dbReference type="CDD" id="cd10422">
    <property type="entry name" value="RNase_Ire1"/>
    <property type="match status" value="1"/>
</dbReference>
<dbReference type="KEGG" id="csl:COCSUDRAFT_15464"/>
<evidence type="ECO:0000256" key="11">
    <source>
        <dbReference type="PROSITE-ProRule" id="PRU00723"/>
    </source>
</evidence>
<dbReference type="GO" id="GO:0036498">
    <property type="term" value="P:IRE1-mediated unfolded protein response"/>
    <property type="evidence" value="ECO:0007669"/>
    <property type="project" value="TreeGrafter"/>
</dbReference>
<evidence type="ECO:0000259" key="12">
    <source>
        <dbReference type="PROSITE" id="PS50011"/>
    </source>
</evidence>
<feature type="domain" description="C3H1-type" evidence="13">
    <location>
        <begin position="427"/>
        <end position="455"/>
    </location>
</feature>
<dbReference type="SMART" id="SM00356">
    <property type="entry name" value="ZnF_C3H1"/>
    <property type="match status" value="2"/>
</dbReference>
<evidence type="ECO:0000256" key="1">
    <source>
        <dbReference type="ARBA" id="ARBA00012513"/>
    </source>
</evidence>
<dbReference type="GeneID" id="17041591"/>
<keyword evidence="5" id="KW-0732">Signal</keyword>
<dbReference type="GO" id="GO:0004521">
    <property type="term" value="F:RNA endonuclease activity"/>
    <property type="evidence" value="ECO:0007669"/>
    <property type="project" value="InterPro"/>
</dbReference>
<dbReference type="Pfam" id="PF00642">
    <property type="entry name" value="zf-CCCH"/>
    <property type="match status" value="2"/>
</dbReference>
<feature type="zinc finger region" description="C3H1-type" evidence="11">
    <location>
        <begin position="468"/>
        <end position="496"/>
    </location>
</feature>
<keyword evidence="4 11" id="KW-0479">Metal-binding</keyword>
<dbReference type="PROSITE" id="PS50011">
    <property type="entry name" value="PROTEIN_KINASE_DOM"/>
    <property type="match status" value="1"/>
</dbReference>
<evidence type="ECO:0000313" key="16">
    <source>
        <dbReference type="Proteomes" id="UP000007264"/>
    </source>
</evidence>
<keyword evidence="9 11" id="KW-0862">Zinc</keyword>
<dbReference type="PROSITE" id="PS51392">
    <property type="entry name" value="KEN"/>
    <property type="match status" value="1"/>
</dbReference>
<feature type="domain" description="C3H1-type" evidence="13">
    <location>
        <begin position="468"/>
        <end position="496"/>
    </location>
</feature>
<dbReference type="STRING" id="574566.I0YYY0"/>
<dbReference type="EMBL" id="AGSI01000007">
    <property type="protein sequence ID" value="EIE23599.1"/>
    <property type="molecule type" value="Genomic_DNA"/>
</dbReference>
<evidence type="ECO:0000256" key="7">
    <source>
        <dbReference type="ARBA" id="ARBA00022771"/>
    </source>
</evidence>
<dbReference type="GO" id="GO:0006397">
    <property type="term" value="P:mRNA processing"/>
    <property type="evidence" value="ECO:0007669"/>
    <property type="project" value="InterPro"/>
</dbReference>
<proteinExistence type="predicted"/>
<dbReference type="GO" id="GO:0005524">
    <property type="term" value="F:ATP binding"/>
    <property type="evidence" value="ECO:0007669"/>
    <property type="project" value="UniProtKB-KW"/>
</dbReference>
<evidence type="ECO:0000313" key="15">
    <source>
        <dbReference type="EMBL" id="EIE23599.1"/>
    </source>
</evidence>
<evidence type="ECO:0000256" key="9">
    <source>
        <dbReference type="ARBA" id="ARBA00022833"/>
    </source>
</evidence>
<dbReference type="RefSeq" id="XP_005648143.1">
    <property type="nucleotide sequence ID" value="XM_005648086.1"/>
</dbReference>
<evidence type="ECO:0000256" key="2">
    <source>
        <dbReference type="ARBA" id="ARBA00022527"/>
    </source>
</evidence>
<keyword evidence="8" id="KW-0418">Kinase</keyword>
<keyword evidence="3" id="KW-0808">Transferase</keyword>
<accession>I0YYY0</accession>
<feature type="domain" description="KEN" evidence="14">
    <location>
        <begin position="263"/>
        <end position="395"/>
    </location>
</feature>
<evidence type="ECO:0000259" key="13">
    <source>
        <dbReference type="PROSITE" id="PS50103"/>
    </source>
</evidence>
<keyword evidence="7 11" id="KW-0863">Zinc-finger</keyword>
<dbReference type="GO" id="GO:1990604">
    <property type="term" value="C:IRE1-TRAF2-ASK1 complex"/>
    <property type="evidence" value="ECO:0007669"/>
    <property type="project" value="TreeGrafter"/>
</dbReference>
<dbReference type="eggNOG" id="KOG1027">
    <property type="taxonomic scope" value="Eukaryota"/>
</dbReference>
<gene>
    <name evidence="15" type="ORF">COCSUDRAFT_15464</name>
</gene>
<evidence type="ECO:0000256" key="10">
    <source>
        <dbReference type="ARBA" id="ARBA00022840"/>
    </source>
</evidence>
<feature type="domain" description="Protein kinase" evidence="12">
    <location>
        <begin position="18"/>
        <end position="260"/>
    </location>
</feature>
<dbReference type="AlphaFoldDB" id="I0YYY0"/>
<dbReference type="Pfam" id="PF00069">
    <property type="entry name" value="Pkinase"/>
    <property type="match status" value="1"/>
</dbReference>
<dbReference type="InterPro" id="IPR036855">
    <property type="entry name" value="Znf_CCCH_sf"/>
</dbReference>
<dbReference type="Proteomes" id="UP000007264">
    <property type="component" value="Unassembled WGS sequence"/>
</dbReference>
<evidence type="ECO:0000256" key="3">
    <source>
        <dbReference type="ARBA" id="ARBA00022679"/>
    </source>
</evidence>
<dbReference type="Pfam" id="PF06479">
    <property type="entry name" value="Ribonuc_2-5A"/>
    <property type="match status" value="1"/>
</dbReference>
<dbReference type="InterPro" id="IPR011009">
    <property type="entry name" value="Kinase-like_dom_sf"/>
</dbReference>
<dbReference type="GO" id="GO:0004674">
    <property type="term" value="F:protein serine/threonine kinase activity"/>
    <property type="evidence" value="ECO:0007669"/>
    <property type="project" value="UniProtKB-KW"/>
</dbReference>
<dbReference type="SMART" id="SM00580">
    <property type="entry name" value="PUG"/>
    <property type="match status" value="1"/>
</dbReference>
<keyword evidence="10" id="KW-0067">ATP-binding</keyword>
<protein>
    <recommendedName>
        <fullName evidence="1">non-specific serine/threonine protein kinase</fullName>
        <ecNumber evidence="1">2.7.11.1</ecNumber>
    </recommendedName>
</protein>
<dbReference type="Gene3D" id="4.10.1000.10">
    <property type="entry name" value="Zinc finger, CCCH-type"/>
    <property type="match status" value="1"/>
</dbReference>
<dbReference type="PROSITE" id="PS00108">
    <property type="entry name" value="PROTEIN_KINASE_ST"/>
    <property type="match status" value="1"/>
</dbReference>
<keyword evidence="2" id="KW-0723">Serine/threonine-protein kinase</keyword>
<dbReference type="GO" id="GO:0051082">
    <property type="term" value="F:unfolded protein binding"/>
    <property type="evidence" value="ECO:0007669"/>
    <property type="project" value="TreeGrafter"/>
</dbReference>
<evidence type="ECO:0000256" key="5">
    <source>
        <dbReference type="ARBA" id="ARBA00022729"/>
    </source>
</evidence>
<evidence type="ECO:0000256" key="8">
    <source>
        <dbReference type="ARBA" id="ARBA00022777"/>
    </source>
</evidence>
<dbReference type="EC" id="2.7.11.1" evidence="1"/>
<keyword evidence="16" id="KW-1185">Reference proteome</keyword>
<dbReference type="Gene3D" id="3.30.200.20">
    <property type="entry name" value="Phosphorylase Kinase, domain 1"/>
    <property type="match status" value="1"/>
</dbReference>
<evidence type="ECO:0000256" key="4">
    <source>
        <dbReference type="ARBA" id="ARBA00022723"/>
    </source>
</evidence>
<dbReference type="FunFam" id="3.30.200.20:FF:000077">
    <property type="entry name" value="Putative Serine/threonine-protein kinase/endoribonuclease IRE1"/>
    <property type="match status" value="1"/>
</dbReference>
<dbReference type="InterPro" id="IPR008271">
    <property type="entry name" value="Ser/Thr_kinase_AS"/>
</dbReference>
<feature type="zinc finger region" description="C3H1-type" evidence="11">
    <location>
        <begin position="427"/>
        <end position="455"/>
    </location>
</feature>
<dbReference type="SUPFAM" id="SSF90229">
    <property type="entry name" value="CCCH zinc finger"/>
    <property type="match status" value="1"/>
</dbReference>
<dbReference type="InterPro" id="IPR038357">
    <property type="entry name" value="KEN_sf"/>
</dbReference>
<evidence type="ECO:0000259" key="14">
    <source>
        <dbReference type="PROSITE" id="PS51392"/>
    </source>
</evidence>
<dbReference type="InterPro" id="IPR045133">
    <property type="entry name" value="IRE1/2-like"/>
</dbReference>
<name>I0YYY0_COCSC</name>
<dbReference type="InterPro" id="IPR000719">
    <property type="entry name" value="Prot_kinase_dom"/>
</dbReference>
<dbReference type="OrthoDB" id="63989at2759"/>